<dbReference type="PROSITE" id="PS50943">
    <property type="entry name" value="HTH_CROC1"/>
    <property type="match status" value="1"/>
</dbReference>
<reference evidence="4 5" key="1">
    <citation type="submission" date="2016-10" db="EMBL/GenBank/DDBJ databases">
        <authorList>
            <person name="de Groot N.N."/>
        </authorList>
    </citation>
    <scope>NUCLEOTIDE SEQUENCE [LARGE SCALE GENOMIC DNA]</scope>
    <source>
        <strain evidence="4 5">DSM 9179</strain>
    </source>
</reference>
<dbReference type="AlphaFoldDB" id="A0A1I0RSQ9"/>
<dbReference type="Proteomes" id="UP000199701">
    <property type="component" value="Unassembled WGS sequence"/>
</dbReference>
<feature type="transmembrane region" description="Helical" evidence="2">
    <location>
        <begin position="134"/>
        <end position="157"/>
    </location>
</feature>
<keyword evidence="2" id="KW-0472">Membrane</keyword>
<feature type="transmembrane region" description="Helical" evidence="2">
    <location>
        <begin position="100"/>
        <end position="122"/>
    </location>
</feature>
<dbReference type="InterPro" id="IPR001387">
    <property type="entry name" value="Cro/C1-type_HTH"/>
</dbReference>
<dbReference type="PANTHER" id="PTHR46558">
    <property type="entry name" value="TRACRIPTIONAL REGULATORY PROTEIN-RELATED-RELATED"/>
    <property type="match status" value="1"/>
</dbReference>
<evidence type="ECO:0000313" key="4">
    <source>
        <dbReference type="EMBL" id="SEW44272.1"/>
    </source>
</evidence>
<dbReference type="STRING" id="99656.SAMN05421659_12225"/>
<dbReference type="GO" id="GO:0003677">
    <property type="term" value="F:DNA binding"/>
    <property type="evidence" value="ECO:0007669"/>
    <property type="project" value="UniProtKB-KW"/>
</dbReference>
<evidence type="ECO:0000313" key="5">
    <source>
        <dbReference type="Proteomes" id="UP000199701"/>
    </source>
</evidence>
<keyword evidence="5" id="KW-1185">Reference proteome</keyword>
<keyword evidence="1 4" id="KW-0238">DNA-binding</keyword>
<dbReference type="EMBL" id="FOJI01000022">
    <property type="protein sequence ID" value="SEW44272.1"/>
    <property type="molecule type" value="Genomic_DNA"/>
</dbReference>
<dbReference type="SMART" id="SM00530">
    <property type="entry name" value="HTH_XRE"/>
    <property type="match status" value="1"/>
</dbReference>
<evidence type="ECO:0000259" key="3">
    <source>
        <dbReference type="PROSITE" id="PS50943"/>
    </source>
</evidence>
<feature type="domain" description="HTH cro/C1-type" evidence="3">
    <location>
        <begin position="10"/>
        <end position="64"/>
    </location>
</feature>
<gene>
    <name evidence="4" type="ORF">SAMN05421659_12225</name>
</gene>
<dbReference type="InterPro" id="IPR010982">
    <property type="entry name" value="Lambda_DNA-bd_dom_sf"/>
</dbReference>
<protein>
    <submittedName>
        <fullName evidence="4">DNA-binding transcriptional regulator, XRE-family HTH domain</fullName>
    </submittedName>
</protein>
<keyword evidence="2" id="KW-1133">Transmembrane helix</keyword>
<name>A0A1I0RSQ9_9FIRM</name>
<dbReference type="CDD" id="cd00093">
    <property type="entry name" value="HTH_XRE"/>
    <property type="match status" value="1"/>
</dbReference>
<dbReference type="PANTHER" id="PTHR46558:SF11">
    <property type="entry name" value="HTH-TYPE TRANSCRIPTIONAL REGULATOR XRE"/>
    <property type="match status" value="1"/>
</dbReference>
<accession>A0A1I0RSQ9</accession>
<dbReference type="RefSeq" id="WP_092457625.1">
    <property type="nucleotide sequence ID" value="NZ_FOJI01000022.1"/>
</dbReference>
<evidence type="ECO:0000256" key="2">
    <source>
        <dbReference type="SAM" id="Phobius"/>
    </source>
</evidence>
<organism evidence="4 5">
    <name type="scientific">[Clostridium] fimetarium</name>
    <dbReference type="NCBI Taxonomy" id="99656"/>
    <lineage>
        <taxon>Bacteria</taxon>
        <taxon>Bacillati</taxon>
        <taxon>Bacillota</taxon>
        <taxon>Clostridia</taxon>
        <taxon>Lachnospirales</taxon>
        <taxon>Lachnospiraceae</taxon>
    </lineage>
</organism>
<proteinExistence type="predicted"/>
<dbReference type="OrthoDB" id="9813152at2"/>
<keyword evidence="2" id="KW-0812">Transmembrane</keyword>
<dbReference type="SUPFAM" id="SSF47413">
    <property type="entry name" value="lambda repressor-like DNA-binding domains"/>
    <property type="match status" value="1"/>
</dbReference>
<evidence type="ECO:0000256" key="1">
    <source>
        <dbReference type="ARBA" id="ARBA00023125"/>
    </source>
</evidence>
<sequence length="161" mass="18274">MDTKKIGMFLKELRKQNNMTQEQLGERLVVTNKTVSRWETGNYMPPIECLKRLSDIYKISINEIISGKRLNEENYKMEAEENITVAVEQMESKNIKIDNFMIALFCIVTALAITVIFLMSGIGYSTTTEKIKGIIIIIFVVVMTCISNSAIIAAALLRKDK</sequence>
<dbReference type="Gene3D" id="1.10.260.40">
    <property type="entry name" value="lambda repressor-like DNA-binding domains"/>
    <property type="match status" value="1"/>
</dbReference>
<dbReference type="Pfam" id="PF01381">
    <property type="entry name" value="HTH_3"/>
    <property type="match status" value="1"/>
</dbReference>